<dbReference type="PIRSF" id="PIRSF004923">
    <property type="entry name" value="RseC"/>
    <property type="match status" value="1"/>
</dbReference>
<sequence>MVVRTSGTIAWAKVDRAGGCEGCSQKGACGIGAGGKSVEVEAVNEAGARVGDLVLIDVKSASVLKAAFLLYVFPILAMLAGAVIGHRSPPFFQLGPSALSAIFGFSFFGAAVLFTRSKANRLARKEDYRLRITRVIRP</sequence>
<keyword evidence="1" id="KW-1133">Transmembrane helix</keyword>
<name>A0A484HBI8_9BACT</name>
<dbReference type="InterPro" id="IPR007359">
    <property type="entry name" value="SigmaE_reg_RseC_MucC"/>
</dbReference>
<reference evidence="2" key="1">
    <citation type="submission" date="2019-01" db="EMBL/GenBank/DDBJ databases">
        <authorList>
            <consortium name="Genoscope - CEA"/>
            <person name="William W."/>
        </authorList>
    </citation>
    <scope>NUCLEOTIDE SEQUENCE</scope>
    <source>
        <strain evidence="2">CR-1</strain>
    </source>
</reference>
<dbReference type="EMBL" id="CAACVI010000001">
    <property type="protein sequence ID" value="VEN72634.1"/>
    <property type="molecule type" value="Genomic_DNA"/>
</dbReference>
<proteinExistence type="predicted"/>
<feature type="transmembrane region" description="Helical" evidence="1">
    <location>
        <begin position="66"/>
        <end position="85"/>
    </location>
</feature>
<keyword evidence="1" id="KW-0812">Transmembrane</keyword>
<dbReference type="PANTHER" id="PTHR35867">
    <property type="entry name" value="PROTEIN RSEC"/>
    <property type="match status" value="1"/>
</dbReference>
<protein>
    <submittedName>
        <fullName evidence="2">Fis family transcriptional regulator</fullName>
    </submittedName>
</protein>
<evidence type="ECO:0000256" key="1">
    <source>
        <dbReference type="SAM" id="Phobius"/>
    </source>
</evidence>
<evidence type="ECO:0000313" key="2">
    <source>
        <dbReference type="EMBL" id="VEN72634.1"/>
    </source>
</evidence>
<accession>A0A484HBI8</accession>
<dbReference type="AlphaFoldDB" id="A0A484HBI8"/>
<dbReference type="Pfam" id="PF04246">
    <property type="entry name" value="RseC_MucC"/>
    <property type="match status" value="1"/>
</dbReference>
<gene>
    <name evidence="2" type="ORF">EPICR_10133</name>
</gene>
<keyword evidence="1" id="KW-0472">Membrane</keyword>
<feature type="transmembrane region" description="Helical" evidence="1">
    <location>
        <begin position="97"/>
        <end position="115"/>
    </location>
</feature>
<dbReference type="InterPro" id="IPR026268">
    <property type="entry name" value="RseC"/>
</dbReference>
<organism evidence="2">
    <name type="scientific">uncultured Desulfobacteraceae bacterium</name>
    <dbReference type="NCBI Taxonomy" id="218296"/>
    <lineage>
        <taxon>Bacteria</taxon>
        <taxon>Pseudomonadati</taxon>
        <taxon>Thermodesulfobacteriota</taxon>
        <taxon>Desulfobacteria</taxon>
        <taxon>Desulfobacterales</taxon>
        <taxon>Desulfobacteraceae</taxon>
        <taxon>environmental samples</taxon>
    </lineage>
</organism>
<dbReference type="PANTHER" id="PTHR35867:SF1">
    <property type="entry name" value="PROTEIN RSEC"/>
    <property type="match status" value="1"/>
</dbReference>